<evidence type="ECO:0000313" key="1">
    <source>
        <dbReference type="EMBL" id="OUJ74869.1"/>
    </source>
</evidence>
<gene>
    <name evidence="1" type="ORF">BXP70_08955</name>
</gene>
<sequence>MNQEAKFAVLLQADNSCGKFDSFVEASVGDTVQIASKISYDGCVCAQTKPTIQADYTFRATRAGTYYLQFLTDTSRFIVDTLVVQ</sequence>
<comment type="caution">
    <text evidence="1">The sequence shown here is derived from an EMBL/GenBank/DDBJ whole genome shotgun (WGS) entry which is preliminary data.</text>
</comment>
<dbReference type="EMBL" id="MTSE01000003">
    <property type="protein sequence ID" value="OUJ74869.1"/>
    <property type="molecule type" value="Genomic_DNA"/>
</dbReference>
<organism evidence="1 2">
    <name type="scientific">Hymenobacter crusticola</name>
    <dbReference type="NCBI Taxonomy" id="1770526"/>
    <lineage>
        <taxon>Bacteria</taxon>
        <taxon>Pseudomonadati</taxon>
        <taxon>Bacteroidota</taxon>
        <taxon>Cytophagia</taxon>
        <taxon>Cytophagales</taxon>
        <taxon>Hymenobacteraceae</taxon>
        <taxon>Hymenobacter</taxon>
    </lineage>
</organism>
<accession>A0A243WIN9</accession>
<name>A0A243WIN9_9BACT</name>
<proteinExistence type="predicted"/>
<dbReference type="Proteomes" id="UP000194873">
    <property type="component" value="Unassembled WGS sequence"/>
</dbReference>
<evidence type="ECO:0008006" key="3">
    <source>
        <dbReference type="Google" id="ProtNLM"/>
    </source>
</evidence>
<keyword evidence="2" id="KW-1185">Reference proteome</keyword>
<protein>
    <recommendedName>
        <fullName evidence="3">GOLD domain-containing protein</fullName>
    </recommendedName>
</protein>
<reference evidence="1 2" key="1">
    <citation type="submission" date="2017-01" db="EMBL/GenBank/DDBJ databases">
        <title>A new Hymenobacter.</title>
        <authorList>
            <person name="Liang Y."/>
            <person name="Feng F."/>
        </authorList>
    </citation>
    <scope>NUCLEOTIDE SEQUENCE [LARGE SCALE GENOMIC DNA]</scope>
    <source>
        <strain evidence="1">MIMBbqt21</strain>
    </source>
</reference>
<dbReference type="AlphaFoldDB" id="A0A243WIN9"/>
<evidence type="ECO:0000313" key="2">
    <source>
        <dbReference type="Proteomes" id="UP000194873"/>
    </source>
</evidence>